<evidence type="ECO:0000256" key="5">
    <source>
        <dbReference type="ARBA" id="ARBA00022763"/>
    </source>
</evidence>
<dbReference type="InterPro" id="IPR024759">
    <property type="entry name" value="UvrB_YAD/RRR_dom"/>
</dbReference>
<dbReference type="Gene3D" id="4.10.860.10">
    <property type="entry name" value="UVR domain"/>
    <property type="match status" value="1"/>
</dbReference>
<dbReference type="PANTHER" id="PTHR24029:SF0">
    <property type="entry name" value="UVRABC SYSTEM PROTEIN B"/>
    <property type="match status" value="1"/>
</dbReference>
<evidence type="ECO:0000256" key="8">
    <source>
        <dbReference type="ARBA" id="ARBA00022881"/>
    </source>
</evidence>
<protein>
    <recommendedName>
        <fullName evidence="11">UvrABC system protein B</fullName>
    </recommendedName>
</protein>
<reference evidence="15" key="1">
    <citation type="submission" date="2018-10" db="EMBL/GenBank/DDBJ databases">
        <authorList>
            <person name="Aoki K."/>
        </authorList>
    </citation>
    <scope>NUCLEOTIDE SEQUENCE</scope>
</reference>
<evidence type="ECO:0000256" key="1">
    <source>
        <dbReference type="ARBA" id="ARBA00004496"/>
    </source>
</evidence>
<dbReference type="Pfam" id="PF12344">
    <property type="entry name" value="UvrB"/>
    <property type="match status" value="1"/>
</dbReference>
<evidence type="ECO:0000256" key="11">
    <source>
        <dbReference type="ARBA" id="ARBA00029504"/>
    </source>
</evidence>
<evidence type="ECO:0000256" key="9">
    <source>
        <dbReference type="ARBA" id="ARBA00023204"/>
    </source>
</evidence>
<dbReference type="CDD" id="cd18790">
    <property type="entry name" value="SF2_C_UvrB"/>
    <property type="match status" value="1"/>
</dbReference>
<evidence type="ECO:0000256" key="6">
    <source>
        <dbReference type="ARBA" id="ARBA00022769"/>
    </source>
</evidence>
<dbReference type="Pfam" id="PF02151">
    <property type="entry name" value="UVR"/>
    <property type="match status" value="1"/>
</dbReference>
<sequence length="657" mass="76018">MSIFKLNNTFTPSIDQKKAIENISTWVKQGSKYQCLEGVTGSGKTFTMAKVIEKLQLPTLIMTHNKTLAAQLYSEFKQFFPQNHVEYFISYYDYYQPEAYLPRRDLFIEKDSSINEELERLRVSSTASLLSFKDVICVASVSAIYGLGDPDEYKSMVCKLEIGQSLVYKDFLLQLVDMGYKRNDNYFDRGDFRINGDVIDIFPTYFDDEAIRIEFFGDEIENIIRFHPIDNKKIENLKEFMLYASNQFIVSNDRLVKAVRNIEDELGERLNELSSLGKSVEYNRLKQRVEFDLEMIETTGMCKGIENYARHLADKKAGETPYTMLDYFESINQDYLLIVDESHVSLSQFRGMYAGDRSRKEVLVDYGFRLPSALDNRPLKFDEFINRAPHFLFISATPNDLEKELSKGKIAKQIIRPTGILDPKIEIIDSEYQVEKLFDKIKKVLARKEKVLVTTLTKKMSEELSVYYAKMGLKIRYLHSEIDSIERNHIIREFRLGVYDILVGINLLREGLDLPEVSLVAILDADKEGFLRSETALIQTMGRAARNVNGQVILFAKTITKSMKKAIDITEKRRALQEAFNKKHNITPSNVKRELEEDLKLNDFKTQASVNKKEKMPATQRAEIIKKLTIKMMAASKALEFEEAIRIRDEINKVREI</sequence>
<feature type="domain" description="Helicase C-terminal" evidence="14">
    <location>
        <begin position="433"/>
        <end position="595"/>
    </location>
</feature>
<dbReference type="NCBIfam" id="NF003673">
    <property type="entry name" value="PRK05298.1"/>
    <property type="match status" value="1"/>
</dbReference>
<keyword evidence="6" id="KW-0228">DNA excision</keyword>
<comment type="subcellular location">
    <subcellularLocation>
        <location evidence="1">Cytoplasm</location>
    </subcellularLocation>
</comment>
<dbReference type="GO" id="GO:0004518">
    <property type="term" value="F:nuclease activity"/>
    <property type="evidence" value="ECO:0007669"/>
    <property type="project" value="UniProtKB-KW"/>
</dbReference>
<proteinExistence type="inferred from homology"/>
<dbReference type="HAMAP" id="MF_00204">
    <property type="entry name" value="UvrB"/>
    <property type="match status" value="1"/>
</dbReference>
<dbReference type="PROSITE" id="PS51192">
    <property type="entry name" value="HELICASE_ATP_BIND_1"/>
    <property type="match status" value="1"/>
</dbReference>
<keyword evidence="5" id="KW-0227">DNA damage</keyword>
<evidence type="ECO:0000256" key="4">
    <source>
        <dbReference type="ARBA" id="ARBA00022741"/>
    </source>
</evidence>
<dbReference type="PROSITE" id="PS50151">
    <property type="entry name" value="UVR"/>
    <property type="match status" value="1"/>
</dbReference>
<dbReference type="GO" id="GO:0005524">
    <property type="term" value="F:ATP binding"/>
    <property type="evidence" value="ECO:0007669"/>
    <property type="project" value="UniProtKB-KW"/>
</dbReference>
<dbReference type="InterPro" id="IPR006935">
    <property type="entry name" value="Helicase/UvrB_N"/>
</dbReference>
<dbReference type="InterPro" id="IPR027417">
    <property type="entry name" value="P-loop_NTPase"/>
</dbReference>
<dbReference type="SMART" id="SM00490">
    <property type="entry name" value="HELICc"/>
    <property type="match status" value="1"/>
</dbReference>
<evidence type="ECO:0000313" key="15">
    <source>
        <dbReference type="EMBL" id="VAY88099.1"/>
    </source>
</evidence>
<dbReference type="GO" id="GO:0006289">
    <property type="term" value="P:nucleotide-excision repair"/>
    <property type="evidence" value="ECO:0007669"/>
    <property type="project" value="InterPro"/>
</dbReference>
<name>A0A3B1DTY7_9ZZZZ</name>
<dbReference type="PANTHER" id="PTHR24029">
    <property type="entry name" value="UVRABC SYSTEM PROTEIN B"/>
    <property type="match status" value="1"/>
</dbReference>
<dbReference type="PROSITE" id="PS51194">
    <property type="entry name" value="HELICASE_CTER"/>
    <property type="match status" value="1"/>
</dbReference>
<dbReference type="GO" id="GO:0016887">
    <property type="term" value="F:ATP hydrolysis activity"/>
    <property type="evidence" value="ECO:0007669"/>
    <property type="project" value="InterPro"/>
</dbReference>
<feature type="domain" description="UVR" evidence="12">
    <location>
        <begin position="622"/>
        <end position="657"/>
    </location>
</feature>
<dbReference type="GO" id="GO:0003677">
    <property type="term" value="F:DNA binding"/>
    <property type="evidence" value="ECO:0007669"/>
    <property type="project" value="InterPro"/>
</dbReference>
<evidence type="ECO:0000256" key="10">
    <source>
        <dbReference type="ARBA" id="ARBA00026033"/>
    </source>
</evidence>
<gene>
    <name evidence="15" type="ORF">MNB_ARC-1_783</name>
</gene>
<evidence type="ECO:0000256" key="2">
    <source>
        <dbReference type="ARBA" id="ARBA00008533"/>
    </source>
</evidence>
<dbReference type="SMART" id="SM00487">
    <property type="entry name" value="DEXDc"/>
    <property type="match status" value="1"/>
</dbReference>
<keyword evidence="8" id="KW-0267">Excision nuclease</keyword>
<keyword evidence="4" id="KW-0547">Nucleotide-binding</keyword>
<dbReference type="Pfam" id="PF00271">
    <property type="entry name" value="Helicase_C"/>
    <property type="match status" value="1"/>
</dbReference>
<evidence type="ECO:0000259" key="12">
    <source>
        <dbReference type="PROSITE" id="PS50151"/>
    </source>
</evidence>
<dbReference type="SUPFAM" id="SSF52540">
    <property type="entry name" value="P-loop containing nucleoside triphosphate hydrolases"/>
    <property type="match status" value="2"/>
</dbReference>
<dbReference type="InterPro" id="IPR001650">
    <property type="entry name" value="Helicase_C-like"/>
</dbReference>
<comment type="similarity">
    <text evidence="2">Belongs to the UvrB family.</text>
</comment>
<dbReference type="InterPro" id="IPR041471">
    <property type="entry name" value="UvrB_inter"/>
</dbReference>
<comment type="subunit">
    <text evidence="10">Forms a heterotetramer with UvrA during the search for lesions. Interacts with UvrC in an incision complex.</text>
</comment>
<dbReference type="InterPro" id="IPR001943">
    <property type="entry name" value="UVR_dom"/>
</dbReference>
<dbReference type="GO" id="GO:0009380">
    <property type="term" value="C:excinuclease repair complex"/>
    <property type="evidence" value="ECO:0007669"/>
    <property type="project" value="InterPro"/>
</dbReference>
<evidence type="ECO:0000259" key="14">
    <source>
        <dbReference type="PROSITE" id="PS51194"/>
    </source>
</evidence>
<dbReference type="CDD" id="cd17916">
    <property type="entry name" value="DEXHc_UvrB"/>
    <property type="match status" value="1"/>
</dbReference>
<accession>A0A3B1DTY7</accession>
<dbReference type="Pfam" id="PF17757">
    <property type="entry name" value="UvrB_inter"/>
    <property type="match status" value="1"/>
</dbReference>
<dbReference type="InterPro" id="IPR004807">
    <property type="entry name" value="UvrB"/>
</dbReference>
<evidence type="ECO:0000256" key="7">
    <source>
        <dbReference type="ARBA" id="ARBA00022840"/>
    </source>
</evidence>
<dbReference type="NCBIfam" id="TIGR00631">
    <property type="entry name" value="uvrb"/>
    <property type="match status" value="1"/>
</dbReference>
<dbReference type="AlphaFoldDB" id="A0A3B1DTY7"/>
<evidence type="ECO:0000259" key="13">
    <source>
        <dbReference type="PROSITE" id="PS51192"/>
    </source>
</evidence>
<feature type="domain" description="Helicase ATP-binding" evidence="13">
    <location>
        <begin position="25"/>
        <end position="163"/>
    </location>
</feature>
<dbReference type="SUPFAM" id="SSF46600">
    <property type="entry name" value="C-terminal UvrC-binding domain of UvrB"/>
    <property type="match status" value="1"/>
</dbReference>
<dbReference type="InterPro" id="IPR036876">
    <property type="entry name" value="UVR_dom_sf"/>
</dbReference>
<organism evidence="15">
    <name type="scientific">hydrothermal vent metagenome</name>
    <dbReference type="NCBI Taxonomy" id="652676"/>
    <lineage>
        <taxon>unclassified sequences</taxon>
        <taxon>metagenomes</taxon>
        <taxon>ecological metagenomes</taxon>
    </lineage>
</organism>
<keyword evidence="9" id="KW-0234">DNA repair</keyword>
<evidence type="ECO:0000256" key="3">
    <source>
        <dbReference type="ARBA" id="ARBA00022490"/>
    </source>
</evidence>
<dbReference type="Pfam" id="PF04851">
    <property type="entry name" value="ResIII"/>
    <property type="match status" value="1"/>
</dbReference>
<keyword evidence="7" id="KW-0067">ATP-binding</keyword>
<dbReference type="Gene3D" id="3.40.50.300">
    <property type="entry name" value="P-loop containing nucleotide triphosphate hydrolases"/>
    <property type="match status" value="3"/>
</dbReference>
<dbReference type="InterPro" id="IPR014001">
    <property type="entry name" value="Helicase_ATP-bd"/>
</dbReference>
<keyword evidence="3" id="KW-0963">Cytoplasm</keyword>
<dbReference type="EMBL" id="UOYO01000046">
    <property type="protein sequence ID" value="VAY88099.1"/>
    <property type="molecule type" value="Genomic_DNA"/>
</dbReference>
<dbReference type="GO" id="GO:0005737">
    <property type="term" value="C:cytoplasm"/>
    <property type="evidence" value="ECO:0007669"/>
    <property type="project" value="UniProtKB-SubCell"/>
</dbReference>